<evidence type="ECO:0000313" key="3">
    <source>
        <dbReference type="Proteomes" id="UP000050454"/>
    </source>
</evidence>
<name>A0A0P7C6E7_9BACT</name>
<dbReference type="AlphaFoldDB" id="A0A0P7C6E7"/>
<dbReference type="InterPro" id="IPR035903">
    <property type="entry name" value="HesB-like_dom_sf"/>
</dbReference>
<feature type="domain" description="Core" evidence="1">
    <location>
        <begin position="2"/>
        <end position="85"/>
    </location>
</feature>
<evidence type="ECO:0000313" key="2">
    <source>
        <dbReference type="EMBL" id="KPM47864.1"/>
    </source>
</evidence>
<comment type="caution">
    <text evidence="2">The sequence shown here is derived from an EMBL/GenBank/DDBJ whole genome shotgun (WGS) entry which is preliminary data.</text>
</comment>
<dbReference type="SUPFAM" id="SSF89360">
    <property type="entry name" value="HesB-like domain"/>
    <property type="match status" value="1"/>
</dbReference>
<dbReference type="OrthoDB" id="9801228at2"/>
<dbReference type="STRING" id="1605367.AFM12_11520"/>
<dbReference type="EMBL" id="LGTQ01000009">
    <property type="protein sequence ID" value="KPM47864.1"/>
    <property type="molecule type" value="Genomic_DNA"/>
</dbReference>
<reference evidence="2 3" key="1">
    <citation type="submission" date="2015-07" db="EMBL/GenBank/DDBJ databases">
        <title>The draft genome sequence of Leadbetterella sp. JN14-9.</title>
        <authorList>
            <person name="Liu Y."/>
            <person name="Du J."/>
            <person name="Shao Z."/>
        </authorList>
    </citation>
    <scope>NUCLEOTIDE SEQUENCE [LARGE SCALE GENOMIC DNA]</scope>
    <source>
        <strain evidence="2 3">JN14-9</strain>
    </source>
</reference>
<organism evidence="2 3">
    <name type="scientific">Jiulongibacter sediminis</name>
    <dbReference type="NCBI Taxonomy" id="1605367"/>
    <lineage>
        <taxon>Bacteria</taxon>
        <taxon>Pseudomonadati</taxon>
        <taxon>Bacteroidota</taxon>
        <taxon>Cytophagia</taxon>
        <taxon>Cytophagales</taxon>
        <taxon>Leadbetterellaceae</taxon>
        <taxon>Jiulongibacter</taxon>
    </lineage>
</organism>
<proteinExistence type="predicted"/>
<dbReference type="Pfam" id="PF01521">
    <property type="entry name" value="Fe-S_biosyn"/>
    <property type="match status" value="1"/>
</dbReference>
<evidence type="ECO:0000259" key="1">
    <source>
        <dbReference type="Pfam" id="PF01521"/>
    </source>
</evidence>
<sequence>MVSFTETAKKKILEALSQPGISESYALRLGLSGGACAGKYIIGFDQKAADDDKYFIDGIPVIIAKKHLMYLMGKKVDYKTENNESFFGIE</sequence>
<dbReference type="Gene3D" id="2.60.300.12">
    <property type="entry name" value="HesB-like domain"/>
    <property type="match status" value="1"/>
</dbReference>
<keyword evidence="3" id="KW-1185">Reference proteome</keyword>
<dbReference type="RefSeq" id="WP_055148326.1">
    <property type="nucleotide sequence ID" value="NZ_JXSZ01000009.1"/>
</dbReference>
<dbReference type="InterPro" id="IPR000361">
    <property type="entry name" value="ATAP_core_dom"/>
</dbReference>
<accession>A0A0P7C6E7</accession>
<dbReference type="Proteomes" id="UP000050454">
    <property type="component" value="Unassembled WGS sequence"/>
</dbReference>
<protein>
    <submittedName>
        <fullName evidence="2">Adhesin</fullName>
    </submittedName>
</protein>
<gene>
    <name evidence="2" type="ORF">AFM12_11520</name>
</gene>